<evidence type="ECO:0000313" key="3">
    <source>
        <dbReference type="Proteomes" id="UP000182235"/>
    </source>
</evidence>
<evidence type="ECO:0000256" key="1">
    <source>
        <dbReference type="SAM" id="MobiDB-lite"/>
    </source>
</evidence>
<keyword evidence="3" id="KW-1185">Reference proteome</keyword>
<evidence type="ECO:0000313" key="2">
    <source>
        <dbReference type="EMBL" id="OJD16483.1"/>
    </source>
</evidence>
<proteinExistence type="predicted"/>
<sequence length="78" mass="8561">MIVNNVPFWVECARFSTKVSVNPVRGSPFKNKSTIKAPNFGEDSPRPFERQSALQSSGPTLQSSITTTRPKSAFVTDS</sequence>
<accession>A0A1J9Q8D9</accession>
<dbReference type="EMBL" id="LGRN01000105">
    <property type="protein sequence ID" value="OJD16483.1"/>
    <property type="molecule type" value="Genomic_DNA"/>
</dbReference>
<dbReference type="AlphaFoldDB" id="A0A1J9Q8D9"/>
<gene>
    <name evidence="2" type="ORF">AJ78_03338</name>
</gene>
<dbReference type="VEuPathDB" id="FungiDB:AJ78_03338"/>
<feature type="region of interest" description="Disordered" evidence="1">
    <location>
        <begin position="25"/>
        <end position="78"/>
    </location>
</feature>
<comment type="caution">
    <text evidence="2">The sequence shown here is derived from an EMBL/GenBank/DDBJ whole genome shotgun (WGS) entry which is preliminary data.</text>
</comment>
<feature type="compositionally biased region" description="Polar residues" evidence="1">
    <location>
        <begin position="52"/>
        <end position="78"/>
    </location>
</feature>
<protein>
    <submittedName>
        <fullName evidence="2">Uncharacterized protein</fullName>
    </submittedName>
</protein>
<organism evidence="2 3">
    <name type="scientific">Emergomyces pasteurianus Ep9510</name>
    <dbReference type="NCBI Taxonomy" id="1447872"/>
    <lineage>
        <taxon>Eukaryota</taxon>
        <taxon>Fungi</taxon>
        <taxon>Dikarya</taxon>
        <taxon>Ascomycota</taxon>
        <taxon>Pezizomycotina</taxon>
        <taxon>Eurotiomycetes</taxon>
        <taxon>Eurotiomycetidae</taxon>
        <taxon>Onygenales</taxon>
        <taxon>Ajellomycetaceae</taxon>
        <taxon>Emergomyces</taxon>
    </lineage>
</organism>
<dbReference type="Proteomes" id="UP000182235">
    <property type="component" value="Unassembled WGS sequence"/>
</dbReference>
<name>A0A1J9Q8D9_9EURO</name>
<reference evidence="2 3" key="1">
    <citation type="submission" date="2015-07" db="EMBL/GenBank/DDBJ databases">
        <title>Emmonsia species relationships and genome sequence.</title>
        <authorList>
            <consortium name="The Broad Institute Genomics Platform"/>
            <person name="Cuomo C.A."/>
            <person name="Munoz J.F."/>
            <person name="Imamovic A."/>
            <person name="Priest M.E."/>
            <person name="Young S."/>
            <person name="Clay O.K."/>
            <person name="McEwen J.G."/>
        </authorList>
    </citation>
    <scope>NUCLEOTIDE SEQUENCE [LARGE SCALE GENOMIC DNA]</scope>
    <source>
        <strain evidence="2 3">UAMH 9510</strain>
    </source>
</reference>